<dbReference type="EMBL" id="CP056775">
    <property type="protein sequence ID" value="QRQ99409.1"/>
    <property type="molecule type" value="Genomic_DNA"/>
</dbReference>
<accession>A0ABX7I0Y8</accession>
<evidence type="ECO:0000313" key="2">
    <source>
        <dbReference type="EMBL" id="QRQ99409.1"/>
    </source>
</evidence>
<dbReference type="RefSeq" id="WP_204660172.1">
    <property type="nucleotide sequence ID" value="NZ_CP056775.1"/>
</dbReference>
<keyword evidence="3" id="KW-1185">Reference proteome</keyword>
<sequence length="497" mass="56834">MNIKQLRFLSVGYLLLPNILFYCYWTNPVLAIFGLAVLLLSSTELLRSGDFSTDNLLSGRDLLIIGAMSLVVTFMCGVCGLAYQTFDYWCHNVKFFELYKYSWPIRIPADGPVISYYYGYYLVPALISKWVGALSEAAIFIWTMAGFYLGIAWVYIALNKKPLYVVLAMSVGDMPHVLKTVFYKLTGALYEFGDFGIESWSSLENLLWVPNQVIPSLLLGGMFIYLLQHRKPLEYIVLPVALTFWWAVFPAFTMGLLSAVLIIRKWILARLRLNWPLVFRTVALPVLACGPILLFFTSHEQAPVSGFIWQFPDSMVNRVIEYAINIGLNLAVFFLVYRFFSKTGNRILPSFPFWLLLIFVMVFPIYRIGKVNDFLFRGLIPYLLIIGIYLFKPLSDIPTLVLWTKLRAMPVQLILVLMLVSGSLIGAGRLVRALRVNVWTAGAWPEKVQFTPIPYDAYPNIYEVLKAKWSQQEADQYLGKKDSFYELKMAPEKPVAN</sequence>
<gene>
    <name evidence="2" type="ORF">HWI92_00025</name>
</gene>
<keyword evidence="1" id="KW-0812">Transmembrane</keyword>
<feature type="transmembrane region" description="Helical" evidence="1">
    <location>
        <begin position="411"/>
        <end position="431"/>
    </location>
</feature>
<feature type="transmembrane region" description="Helical" evidence="1">
    <location>
        <begin position="319"/>
        <end position="340"/>
    </location>
</feature>
<proteinExistence type="predicted"/>
<feature type="transmembrane region" description="Helical" evidence="1">
    <location>
        <begin position="62"/>
        <end position="83"/>
    </location>
</feature>
<name>A0ABX7I0Y8_9BACT</name>
<reference evidence="2 3" key="1">
    <citation type="submission" date="2020-06" db="EMBL/GenBank/DDBJ databases">
        <title>Dyadobacter sandarakinus sp. nov., isolated from the soil of the Arctic Yellow River Station.</title>
        <authorList>
            <person name="Zhang Y."/>
            <person name="Peng F."/>
        </authorList>
    </citation>
    <scope>NUCLEOTIDE SEQUENCE [LARGE SCALE GENOMIC DNA]</scope>
    <source>
        <strain evidence="2 3">Q3-56</strain>
    </source>
</reference>
<feature type="transmembrane region" description="Helical" evidence="1">
    <location>
        <begin position="346"/>
        <end position="367"/>
    </location>
</feature>
<dbReference type="Proteomes" id="UP000612680">
    <property type="component" value="Chromosome"/>
</dbReference>
<evidence type="ECO:0000256" key="1">
    <source>
        <dbReference type="SAM" id="Phobius"/>
    </source>
</evidence>
<keyword evidence="1" id="KW-0472">Membrane</keyword>
<feature type="transmembrane region" description="Helical" evidence="1">
    <location>
        <begin position="19"/>
        <end position="41"/>
    </location>
</feature>
<feature type="transmembrane region" description="Helical" evidence="1">
    <location>
        <begin position="236"/>
        <end position="263"/>
    </location>
</feature>
<feature type="transmembrane region" description="Helical" evidence="1">
    <location>
        <begin position="275"/>
        <end position="298"/>
    </location>
</feature>
<feature type="transmembrane region" description="Helical" evidence="1">
    <location>
        <begin position="137"/>
        <end position="156"/>
    </location>
</feature>
<keyword evidence="1" id="KW-1133">Transmembrane helix</keyword>
<protein>
    <submittedName>
        <fullName evidence="2">Uncharacterized protein</fullName>
    </submittedName>
</protein>
<feature type="transmembrane region" description="Helical" evidence="1">
    <location>
        <begin position="374"/>
        <end position="391"/>
    </location>
</feature>
<organism evidence="2 3">
    <name type="scientific">Dyadobacter sandarakinus</name>
    <dbReference type="NCBI Taxonomy" id="2747268"/>
    <lineage>
        <taxon>Bacteria</taxon>
        <taxon>Pseudomonadati</taxon>
        <taxon>Bacteroidota</taxon>
        <taxon>Cytophagia</taxon>
        <taxon>Cytophagales</taxon>
        <taxon>Spirosomataceae</taxon>
        <taxon>Dyadobacter</taxon>
    </lineage>
</organism>
<feature type="transmembrane region" description="Helical" evidence="1">
    <location>
        <begin position="206"/>
        <end position="227"/>
    </location>
</feature>
<evidence type="ECO:0000313" key="3">
    <source>
        <dbReference type="Proteomes" id="UP000612680"/>
    </source>
</evidence>